<dbReference type="Pfam" id="PF03466">
    <property type="entry name" value="LysR_substrate"/>
    <property type="match status" value="1"/>
</dbReference>
<dbReference type="PROSITE" id="PS50931">
    <property type="entry name" value="HTH_LYSR"/>
    <property type="match status" value="1"/>
</dbReference>
<protein>
    <submittedName>
        <fullName evidence="6">LysR family transcriptional regulator</fullName>
    </submittedName>
</protein>
<dbReference type="EMBL" id="PUEJ01000012">
    <property type="protein sequence ID" value="PRH84572.1"/>
    <property type="molecule type" value="Genomic_DNA"/>
</dbReference>
<dbReference type="Gene3D" id="1.10.10.10">
    <property type="entry name" value="Winged helix-like DNA-binding domain superfamily/Winged helix DNA-binding domain"/>
    <property type="match status" value="1"/>
</dbReference>
<dbReference type="RefSeq" id="WP_105864900.1">
    <property type="nucleotide sequence ID" value="NZ_PUEJ01000012.1"/>
</dbReference>
<dbReference type="Proteomes" id="UP000237682">
    <property type="component" value="Unassembled WGS sequence"/>
</dbReference>
<organism evidence="6 7">
    <name type="scientific">Labrys okinawensis</name>
    <dbReference type="NCBI Taxonomy" id="346911"/>
    <lineage>
        <taxon>Bacteria</taxon>
        <taxon>Pseudomonadati</taxon>
        <taxon>Pseudomonadota</taxon>
        <taxon>Alphaproteobacteria</taxon>
        <taxon>Hyphomicrobiales</taxon>
        <taxon>Xanthobacteraceae</taxon>
        <taxon>Labrys</taxon>
    </lineage>
</organism>
<dbReference type="SUPFAM" id="SSF46785">
    <property type="entry name" value="Winged helix' DNA-binding domain"/>
    <property type="match status" value="1"/>
</dbReference>
<dbReference type="PANTHER" id="PTHR30579">
    <property type="entry name" value="TRANSCRIPTIONAL REGULATOR"/>
    <property type="match status" value="1"/>
</dbReference>
<dbReference type="InterPro" id="IPR036390">
    <property type="entry name" value="WH_DNA-bd_sf"/>
</dbReference>
<comment type="similarity">
    <text evidence="1">Belongs to the LysR transcriptional regulatory family.</text>
</comment>
<dbReference type="Pfam" id="PF00126">
    <property type="entry name" value="HTH_1"/>
    <property type="match status" value="1"/>
</dbReference>
<name>A0A2S9Q5D8_9HYPH</name>
<accession>A0A2S9Q5D8</accession>
<dbReference type="Gene3D" id="3.40.190.10">
    <property type="entry name" value="Periplasmic binding protein-like II"/>
    <property type="match status" value="2"/>
</dbReference>
<keyword evidence="3" id="KW-0238">DNA-binding</keyword>
<dbReference type="InterPro" id="IPR000847">
    <property type="entry name" value="LysR_HTH_N"/>
</dbReference>
<dbReference type="GO" id="GO:0003677">
    <property type="term" value="F:DNA binding"/>
    <property type="evidence" value="ECO:0007669"/>
    <property type="project" value="UniProtKB-KW"/>
</dbReference>
<feature type="domain" description="HTH lysR-type" evidence="5">
    <location>
        <begin position="4"/>
        <end position="61"/>
    </location>
</feature>
<reference evidence="6 7" key="1">
    <citation type="submission" date="2018-02" db="EMBL/GenBank/DDBJ databases">
        <title>Whole genome sequencing of endophytic bacterium.</title>
        <authorList>
            <person name="Eedara R."/>
            <person name="Podile A.R."/>
        </authorList>
    </citation>
    <scope>NUCLEOTIDE SEQUENCE [LARGE SCALE GENOMIC DNA]</scope>
    <source>
        <strain evidence="6 7">RP1T</strain>
    </source>
</reference>
<evidence type="ECO:0000256" key="3">
    <source>
        <dbReference type="ARBA" id="ARBA00023125"/>
    </source>
</evidence>
<proteinExistence type="inferred from homology"/>
<sequence length="288" mass="31607">MRHFDTDSLETLVTIVDRGGFTAAGEALGKTQAAVSVIVSRMEARIGKRLLERSRKGVTPTFAGEILIGYARRILSLEDEALAAIGGDEAAGRVRLAVPDDFVDMMVSPLIGAFSRRFPRVQLEMRCDLSFRLEPMLERGEVDLAIITQDPARPLGEVLRREPRAWCAARDHRPELIDPLPLAMFPEGCRCRPDALAALDAMGRPWRIAYTSSHMPGIHSAVNAGMAITILGISSIPKEWRRLGEEEGFPELPLLDIALVVPANASVATKRFATFLRETVLQQEALAA</sequence>
<keyword evidence="2" id="KW-0805">Transcription regulation</keyword>
<evidence type="ECO:0000256" key="1">
    <source>
        <dbReference type="ARBA" id="ARBA00009437"/>
    </source>
</evidence>
<evidence type="ECO:0000256" key="4">
    <source>
        <dbReference type="ARBA" id="ARBA00023163"/>
    </source>
</evidence>
<dbReference type="PANTHER" id="PTHR30579:SF7">
    <property type="entry name" value="HTH-TYPE TRANSCRIPTIONAL REGULATOR LRHA-RELATED"/>
    <property type="match status" value="1"/>
</dbReference>
<dbReference type="InterPro" id="IPR050176">
    <property type="entry name" value="LTTR"/>
</dbReference>
<comment type="caution">
    <text evidence="6">The sequence shown here is derived from an EMBL/GenBank/DDBJ whole genome shotgun (WGS) entry which is preliminary data.</text>
</comment>
<evidence type="ECO:0000313" key="7">
    <source>
        <dbReference type="Proteomes" id="UP000237682"/>
    </source>
</evidence>
<keyword evidence="7" id="KW-1185">Reference proteome</keyword>
<evidence type="ECO:0000256" key="2">
    <source>
        <dbReference type="ARBA" id="ARBA00023015"/>
    </source>
</evidence>
<dbReference type="InterPro" id="IPR036388">
    <property type="entry name" value="WH-like_DNA-bd_sf"/>
</dbReference>
<gene>
    <name evidence="6" type="ORF">C5L14_25550</name>
</gene>
<dbReference type="AlphaFoldDB" id="A0A2S9Q5D8"/>
<dbReference type="InterPro" id="IPR005119">
    <property type="entry name" value="LysR_subst-bd"/>
</dbReference>
<dbReference type="SUPFAM" id="SSF53850">
    <property type="entry name" value="Periplasmic binding protein-like II"/>
    <property type="match status" value="1"/>
</dbReference>
<evidence type="ECO:0000259" key="5">
    <source>
        <dbReference type="PROSITE" id="PS50931"/>
    </source>
</evidence>
<dbReference type="GO" id="GO:0003700">
    <property type="term" value="F:DNA-binding transcription factor activity"/>
    <property type="evidence" value="ECO:0007669"/>
    <property type="project" value="InterPro"/>
</dbReference>
<evidence type="ECO:0000313" key="6">
    <source>
        <dbReference type="EMBL" id="PRH84572.1"/>
    </source>
</evidence>
<keyword evidence="4" id="KW-0804">Transcription</keyword>
<dbReference type="OrthoDB" id="8097684at2"/>